<dbReference type="InterPro" id="IPR008427">
    <property type="entry name" value="Extracellular_membr_CFEM_dom"/>
</dbReference>
<dbReference type="PANTHER" id="PTHR38795:SF1">
    <property type="entry name" value="DUF6604 DOMAIN-CONTAINING PROTEIN"/>
    <property type="match status" value="1"/>
</dbReference>
<comment type="caution">
    <text evidence="13">The sequence shown here is derived from an EMBL/GenBank/DDBJ whole genome shotgun (WGS) entry which is preliminary data.</text>
</comment>
<proteinExistence type="inferred from homology"/>
<feature type="compositionally biased region" description="Basic residues" evidence="10">
    <location>
        <begin position="69"/>
        <end position="79"/>
    </location>
</feature>
<evidence type="ECO:0000256" key="3">
    <source>
        <dbReference type="ARBA" id="ARBA00010031"/>
    </source>
</evidence>
<comment type="subcellular location">
    <subcellularLocation>
        <location evidence="1">Membrane</location>
        <topology evidence="1">Lipid-anchor</topology>
        <topology evidence="1">GPI-anchor</topology>
    </subcellularLocation>
    <subcellularLocation>
        <location evidence="2">Secreted</location>
    </subcellularLocation>
</comment>
<feature type="region of interest" description="Disordered" evidence="10">
    <location>
        <begin position="46"/>
        <end position="91"/>
    </location>
</feature>
<organism evidence="13 14">
    <name type="scientific">Purpureocillium lilacinum</name>
    <name type="common">Paecilomyces lilacinus</name>
    <dbReference type="NCBI Taxonomy" id="33203"/>
    <lineage>
        <taxon>Eukaryota</taxon>
        <taxon>Fungi</taxon>
        <taxon>Dikarya</taxon>
        <taxon>Ascomycota</taxon>
        <taxon>Pezizomycotina</taxon>
        <taxon>Sordariomycetes</taxon>
        <taxon>Hypocreomycetidae</taxon>
        <taxon>Hypocreales</taxon>
        <taxon>Ophiocordycipitaceae</taxon>
        <taxon>Purpureocillium</taxon>
    </lineage>
</organism>
<feature type="region of interest" description="Disordered" evidence="10">
    <location>
        <begin position="873"/>
        <end position="893"/>
    </location>
</feature>
<evidence type="ECO:0000256" key="5">
    <source>
        <dbReference type="ARBA" id="ARBA00022622"/>
    </source>
</evidence>
<dbReference type="EMBL" id="JAWRVI010000051">
    <property type="protein sequence ID" value="KAK4084708.1"/>
    <property type="molecule type" value="Genomic_DNA"/>
</dbReference>
<keyword evidence="11" id="KW-0472">Membrane</keyword>
<protein>
    <recommendedName>
        <fullName evidence="12">CFEM domain-containing protein</fullName>
    </recommendedName>
</protein>
<sequence length="1221" mass="134224">MLPAALVSVYRQYKDDTDAVASWLASTADAAGCPDELLPEGVRLQRQMQQQNQQQQQPKTKNKPVTCRGKGKPRRKTKARAAPETTTTAVDAGSNNRHTIRIKAFVPLAEHIVSSGAVASVPARVWAVLKRVIRARAAFGSKLTRHGEELSPDAQRTHEFFVDVLCRVRDVLDPLVPAAPADDHQSHDKEGTNEYASNRFAGLKVYEPSDEFLNTPVPPRSDKEAVNNTKYEVEDPTSWQDALFAYAMLVQDVSKIRAQIVGIWAQSKAKFDPMAAAIATDTAIDFARGVMADVLPLLDAHGGLLHVARQYYLATCLAEGYDPEDLKCSAKDPINFDTLGVAEVCFCTAILHVSAIHKLSQSDELLTSSRTAFDFDKPSRERATMSNEDKFLEDFYLVRDHYCEALAVLRGVPSYPVRDEFIRSVGEMEKTGSATFRAAFAAQMVHMATQLELHFDFHHGADIRRGSARATSDEALRNILEQIKWLWKDPVLEFKKEAYRGQNVQRLTWLQPHKMLQRSPVLSGLMLYHIRTRLYRASFDMINAWESIIQATHLYNALRRERLIGVWADLEAAGARINILDCFVGRAPTCPVGYLRRWIMQMGISLTTIKDPIRLRGWMLMPKKSRAGSRGIKTRVPVSSMFEGRYLRNVEALDWTLGQIEDIIARTSYTMTDEPRRPGNPGYDFLQVYDFRPGPGEDLDQHLQTMLQSLGHKNAAGEVKVTPEQLVLSLARSLQTEAWDLAFPYLQAHRRCWTFLRAVNLSRLPLLHLAGPVPQYLTREDGMAWIVGWILCGGTTARRVLGLEHGLYLTAANTINDLVAAGKGSILVSFMNAHMGIAHRFAHSPGHQKAPQAKLSPLFCFHVVLPQAIIGKEKPGEPDVDPPGAQTRAPAASCPPGGLRAGIHCSKLTSPLFRLRHPKPWKSNSTRNDTTAIEMSRLRIIWLIMAVVASLTTVLGLEQCAEDCFSSFGSSGSSEGNCNATDTACQCRDKNFNDFMPCCLFDACSSSELQVVPAKVKKACEQASVHLDVTDTDWECMPRLDEPTTSVPQIPSLVLPTRSILTPAESTIASSTATMSMTTTTTAEAASTTERTVTRASISSKTDSVSMTVSMTESASPTSTTEGDQTRGGPSPLTVGLGVGLGVGVPVLIAVAGLAHILRLIKHQGQDGPTSDTPLCGTEKGYNEATATRTDATYGPGELLGDSTHKQELAGTPPVMYAELP</sequence>
<feature type="compositionally biased region" description="Low complexity" evidence="10">
    <location>
        <begin position="1082"/>
        <end position="1097"/>
    </location>
</feature>
<comment type="similarity">
    <text evidence="3">Belongs to the RBT5 family.</text>
</comment>
<evidence type="ECO:0000313" key="13">
    <source>
        <dbReference type="EMBL" id="KAK4084708.1"/>
    </source>
</evidence>
<evidence type="ECO:0000256" key="4">
    <source>
        <dbReference type="ARBA" id="ARBA00022525"/>
    </source>
</evidence>
<keyword evidence="4" id="KW-0964">Secreted</keyword>
<gene>
    <name evidence="13" type="ORF">Purlil1_10293</name>
</gene>
<keyword evidence="9" id="KW-0349">Heme</keyword>
<keyword evidence="11" id="KW-1133">Transmembrane helix</keyword>
<evidence type="ECO:0000256" key="6">
    <source>
        <dbReference type="ARBA" id="ARBA00022729"/>
    </source>
</evidence>
<evidence type="ECO:0000259" key="12">
    <source>
        <dbReference type="PROSITE" id="PS52012"/>
    </source>
</evidence>
<evidence type="ECO:0000256" key="8">
    <source>
        <dbReference type="ARBA" id="ARBA00023288"/>
    </source>
</evidence>
<keyword evidence="14" id="KW-1185">Reference proteome</keyword>
<dbReference type="PANTHER" id="PTHR38795">
    <property type="entry name" value="DUF6604 DOMAIN-CONTAINING PROTEIN"/>
    <property type="match status" value="1"/>
</dbReference>
<dbReference type="InterPro" id="IPR046539">
    <property type="entry name" value="DUF6604"/>
</dbReference>
<dbReference type="PROSITE" id="PS52012">
    <property type="entry name" value="CFEM"/>
    <property type="match status" value="1"/>
</dbReference>
<keyword evidence="9" id="KW-0479">Metal-binding</keyword>
<keyword evidence="5" id="KW-0325">Glycoprotein</keyword>
<reference evidence="13 14" key="1">
    <citation type="journal article" date="2024" name="Microbiol. Resour. Announc.">
        <title>Genome annotations for the ascomycete fungi Trichoderma harzianum, Trichoderma aggressivum, and Purpureocillium lilacinum.</title>
        <authorList>
            <person name="Beijen E.P.W."/>
            <person name="Ohm R.A."/>
        </authorList>
    </citation>
    <scope>NUCLEOTIDE SEQUENCE [LARGE SCALE GENOMIC DNA]</scope>
    <source>
        <strain evidence="13 14">CBS 150709</strain>
    </source>
</reference>
<feature type="domain" description="CFEM" evidence="12">
    <location>
        <begin position="933"/>
        <end position="1047"/>
    </location>
</feature>
<dbReference type="Pfam" id="PF05730">
    <property type="entry name" value="CFEM"/>
    <property type="match status" value="1"/>
</dbReference>
<evidence type="ECO:0000256" key="2">
    <source>
        <dbReference type="ARBA" id="ARBA00004613"/>
    </source>
</evidence>
<name>A0ABR0BN91_PURLI</name>
<evidence type="ECO:0000256" key="10">
    <source>
        <dbReference type="SAM" id="MobiDB-lite"/>
    </source>
</evidence>
<evidence type="ECO:0000256" key="7">
    <source>
        <dbReference type="ARBA" id="ARBA00023157"/>
    </source>
</evidence>
<keyword evidence="7 9" id="KW-1015">Disulfide bond</keyword>
<evidence type="ECO:0000313" key="14">
    <source>
        <dbReference type="Proteomes" id="UP001287286"/>
    </source>
</evidence>
<keyword evidence="6" id="KW-0732">Signal</keyword>
<dbReference type="Proteomes" id="UP001287286">
    <property type="component" value="Unassembled WGS sequence"/>
</dbReference>
<evidence type="ECO:0000256" key="11">
    <source>
        <dbReference type="SAM" id="Phobius"/>
    </source>
</evidence>
<comment type="caution">
    <text evidence="9">Lacks conserved residue(s) required for the propagation of feature annotation.</text>
</comment>
<dbReference type="Pfam" id="PF20253">
    <property type="entry name" value="DUF6604"/>
    <property type="match status" value="1"/>
</dbReference>
<evidence type="ECO:0000256" key="9">
    <source>
        <dbReference type="PROSITE-ProRule" id="PRU01356"/>
    </source>
</evidence>
<keyword evidence="9" id="KW-0408">Iron</keyword>
<feature type="compositionally biased region" description="Polar residues" evidence="10">
    <location>
        <begin position="1098"/>
        <end position="1123"/>
    </location>
</feature>
<feature type="region of interest" description="Disordered" evidence="10">
    <location>
        <begin position="1082"/>
        <end position="1131"/>
    </location>
</feature>
<keyword evidence="5" id="KW-0336">GPI-anchor</keyword>
<feature type="disulfide bond" evidence="9">
    <location>
        <begin position="978"/>
        <end position="985"/>
    </location>
</feature>
<accession>A0ABR0BN91</accession>
<feature type="compositionally biased region" description="Low complexity" evidence="10">
    <location>
        <begin position="46"/>
        <end position="57"/>
    </location>
</feature>
<feature type="binding site" description="axial binding residue" evidence="9">
    <location>
        <position position="982"/>
    </location>
    <ligand>
        <name>heme</name>
        <dbReference type="ChEBI" id="CHEBI:30413"/>
    </ligand>
    <ligandPart>
        <name>Fe</name>
        <dbReference type="ChEBI" id="CHEBI:18248"/>
    </ligandPart>
</feature>
<keyword evidence="11" id="KW-0812">Transmembrane</keyword>
<keyword evidence="8" id="KW-0449">Lipoprotein</keyword>
<evidence type="ECO:0000256" key="1">
    <source>
        <dbReference type="ARBA" id="ARBA00004589"/>
    </source>
</evidence>
<feature type="disulfide bond" evidence="9">
    <location>
        <begin position="987"/>
        <end position="1020"/>
    </location>
</feature>
<feature type="transmembrane region" description="Helical" evidence="11">
    <location>
        <begin position="1135"/>
        <end position="1158"/>
    </location>
</feature>